<feature type="region of interest" description="Disordered" evidence="13">
    <location>
        <begin position="317"/>
        <end position="357"/>
    </location>
</feature>
<dbReference type="Pfam" id="PF23202">
    <property type="entry name" value="PAH_ZNF598"/>
    <property type="match status" value="1"/>
</dbReference>
<dbReference type="GO" id="GO:0043022">
    <property type="term" value="F:ribosome binding"/>
    <property type="evidence" value="ECO:0007669"/>
    <property type="project" value="TreeGrafter"/>
</dbReference>
<keyword evidence="16" id="KW-1185">Reference proteome</keyword>
<dbReference type="CDD" id="cd16615">
    <property type="entry name" value="RING-HC_ZNF598"/>
    <property type="match status" value="1"/>
</dbReference>
<evidence type="ECO:0000256" key="9">
    <source>
        <dbReference type="ARBA" id="ARBA00022771"/>
    </source>
</evidence>
<dbReference type="GO" id="GO:0016567">
    <property type="term" value="P:protein ubiquitination"/>
    <property type="evidence" value="ECO:0007669"/>
    <property type="project" value="TreeGrafter"/>
</dbReference>
<reference evidence="15" key="1">
    <citation type="submission" date="2025-08" db="UniProtKB">
        <authorList>
            <consortium name="Ensembl"/>
        </authorList>
    </citation>
    <scope>IDENTIFICATION</scope>
</reference>
<evidence type="ECO:0000313" key="15">
    <source>
        <dbReference type="Ensembl" id="ENSOSIP00000010684.1"/>
    </source>
</evidence>
<protein>
    <recommendedName>
        <fullName evidence="4">RING-type E3 ubiquitin transferase</fullName>
        <ecNumber evidence="4">2.3.2.27</ecNumber>
    </recommendedName>
</protein>
<keyword evidence="7" id="KW-0808">Transferase</keyword>
<accession>A0A8C7XAW4</accession>
<dbReference type="PROSITE" id="PS00028">
    <property type="entry name" value="ZINC_FINGER_C2H2_1"/>
    <property type="match status" value="1"/>
</dbReference>
<dbReference type="SMART" id="SM00355">
    <property type="entry name" value="ZnF_C2H2"/>
    <property type="match status" value="4"/>
</dbReference>
<keyword evidence="5" id="KW-0963">Cytoplasm</keyword>
<evidence type="ECO:0000256" key="11">
    <source>
        <dbReference type="ARBA" id="ARBA00035113"/>
    </source>
</evidence>
<evidence type="ECO:0000256" key="5">
    <source>
        <dbReference type="ARBA" id="ARBA00022490"/>
    </source>
</evidence>
<dbReference type="Proteomes" id="UP000694383">
    <property type="component" value="Unplaced"/>
</dbReference>
<sequence>MLQTLKIYPEKTCVLCCQDVEIFALGKCDHPVCYRCSTKMRVLCEQKYCAVCREELDKVVFVKKLEAFQSLSYQNFPCEKTYDIYFGDEMIYSQYRRLLFPECPRCPEPKIFCTFEELEKHMRKQHELFCCKLCTKHLKIFSHERKWYNRKELARHRAHGDTDDTSHRGHPLCKFCDDRYLDNDELLKHLRRDHYFCHFCDADGSQEYYSDYQYLSEHFRESHYLCEEGRCATEQFTHAFRSEIDYKAHKAAEHSKNRAELRQNRQIELQFNYATRQQRRNEGWLPRCRHVREREEEDRQVEAALRASMAMRRQAERAAVQERSTPKHCREDRVDRTEPEEPKANTGHKTVNRPPGAATLKEEEYPSLSAAAVSAPMTPAYSAQPRKTSSFQEEDFPALVPKVRPRKPAASTSSAWSNHTAVAAPITHPPPFSRPTPPVSVSTSGPELLSSSNSVSSRKKKKVGENIKAASRHSPLSDDESSGMTQREFRSVPTMLDISSLLTVKTDNNSPAPKNSKKKKQKNAAAASTSAFTAPGMTADVNPISVETTAQKENLPEKTRNKPNSSVTSPAEMSRLANGYPDPPQSVGKENPLLIPVSSTEPPPDQEEEFPALATKKPPPGFRASFPLTASVPPSALPMPPPPPGLGIAAPKPPPGFTGIPLNSNVVEVAPSALSSGYLVPDDFQQRNLELIQSIKKYLNNDESKFNQFKNYSAQFRQ</sequence>
<evidence type="ECO:0000256" key="3">
    <source>
        <dbReference type="ARBA" id="ARBA00004906"/>
    </source>
</evidence>
<evidence type="ECO:0000256" key="12">
    <source>
        <dbReference type="PROSITE-ProRule" id="PRU00175"/>
    </source>
</evidence>
<dbReference type="InterPro" id="IPR001841">
    <property type="entry name" value="Znf_RING"/>
</dbReference>
<evidence type="ECO:0000256" key="1">
    <source>
        <dbReference type="ARBA" id="ARBA00000900"/>
    </source>
</evidence>
<dbReference type="PANTHER" id="PTHR22938">
    <property type="entry name" value="ZINC FINGER PROTEIN 598"/>
    <property type="match status" value="1"/>
</dbReference>
<comment type="catalytic activity">
    <reaction evidence="1">
        <text>S-ubiquitinyl-[E2 ubiquitin-conjugating enzyme]-L-cysteine + [acceptor protein]-L-lysine = [E2 ubiquitin-conjugating enzyme]-L-cysteine + N(6)-ubiquitinyl-[acceptor protein]-L-lysine.</text>
        <dbReference type="EC" id="2.3.2.27"/>
    </reaction>
</comment>
<dbReference type="InterPro" id="IPR057634">
    <property type="entry name" value="PAH_ZNF598/HEL2"/>
</dbReference>
<feature type="compositionally biased region" description="Low complexity" evidence="13">
    <location>
        <begin position="439"/>
        <end position="456"/>
    </location>
</feature>
<evidence type="ECO:0000256" key="10">
    <source>
        <dbReference type="ARBA" id="ARBA00022833"/>
    </source>
</evidence>
<keyword evidence="10" id="KW-0862">Zinc</keyword>
<reference evidence="15" key="2">
    <citation type="submission" date="2025-09" db="UniProtKB">
        <authorList>
            <consortium name="Ensembl"/>
        </authorList>
    </citation>
    <scope>IDENTIFICATION</scope>
</reference>
<evidence type="ECO:0000313" key="16">
    <source>
        <dbReference type="Proteomes" id="UP000694383"/>
    </source>
</evidence>
<keyword evidence="6" id="KW-0597">Phosphoprotein</keyword>
<dbReference type="InterPro" id="IPR041888">
    <property type="entry name" value="RING-HC_ZNF598/HEL2"/>
</dbReference>
<organism evidence="15 16">
    <name type="scientific">Oryzias sinensis</name>
    <name type="common">Chinese medaka</name>
    <dbReference type="NCBI Taxonomy" id="183150"/>
    <lineage>
        <taxon>Eukaryota</taxon>
        <taxon>Metazoa</taxon>
        <taxon>Chordata</taxon>
        <taxon>Craniata</taxon>
        <taxon>Vertebrata</taxon>
        <taxon>Euteleostomi</taxon>
        <taxon>Actinopterygii</taxon>
        <taxon>Neopterygii</taxon>
        <taxon>Teleostei</taxon>
        <taxon>Neoteleostei</taxon>
        <taxon>Acanthomorphata</taxon>
        <taxon>Ovalentaria</taxon>
        <taxon>Atherinomorphae</taxon>
        <taxon>Beloniformes</taxon>
        <taxon>Adrianichthyidae</taxon>
        <taxon>Oryziinae</taxon>
        <taxon>Oryzias</taxon>
    </lineage>
</organism>
<name>A0A8C7XAW4_9TELE</name>
<dbReference type="EC" id="2.3.2.27" evidence="4"/>
<dbReference type="InterPro" id="IPR013087">
    <property type="entry name" value="Znf_C2H2_type"/>
</dbReference>
<feature type="compositionally biased region" description="Pro residues" evidence="13">
    <location>
        <begin position="635"/>
        <end position="652"/>
    </location>
</feature>
<dbReference type="AlphaFoldDB" id="A0A8C7XAW4"/>
<dbReference type="PANTHER" id="PTHR22938:SF0">
    <property type="entry name" value="E3 UBIQUITIN-PROTEIN LIGASE ZNF598"/>
    <property type="match status" value="1"/>
</dbReference>
<keyword evidence="8" id="KW-0479">Metal-binding</keyword>
<dbReference type="GO" id="GO:0008270">
    <property type="term" value="F:zinc ion binding"/>
    <property type="evidence" value="ECO:0007669"/>
    <property type="project" value="UniProtKB-KW"/>
</dbReference>
<dbReference type="GO" id="GO:0072344">
    <property type="term" value="P:rescue of stalled ribosome"/>
    <property type="evidence" value="ECO:0007669"/>
    <property type="project" value="InterPro"/>
</dbReference>
<dbReference type="GO" id="GO:0005737">
    <property type="term" value="C:cytoplasm"/>
    <property type="evidence" value="ECO:0007669"/>
    <property type="project" value="UniProtKB-SubCell"/>
</dbReference>
<dbReference type="Ensembl" id="ENSOSIT00000011349.1">
    <property type="protein sequence ID" value="ENSOSIP00000010684.1"/>
    <property type="gene ID" value="ENSOSIG00000006410.1"/>
</dbReference>
<feature type="domain" description="RING-type" evidence="14">
    <location>
        <begin position="13"/>
        <end position="53"/>
    </location>
</feature>
<evidence type="ECO:0000256" key="6">
    <source>
        <dbReference type="ARBA" id="ARBA00022553"/>
    </source>
</evidence>
<dbReference type="GeneTree" id="ENSGT00390000014178"/>
<evidence type="ECO:0000256" key="4">
    <source>
        <dbReference type="ARBA" id="ARBA00012483"/>
    </source>
</evidence>
<evidence type="ECO:0000259" key="14">
    <source>
        <dbReference type="PROSITE" id="PS50089"/>
    </source>
</evidence>
<feature type="compositionally biased region" description="Pro residues" evidence="13">
    <location>
        <begin position="427"/>
        <end position="438"/>
    </location>
</feature>
<proteinExistence type="inferred from homology"/>
<feature type="compositionally biased region" description="Basic and acidic residues" evidence="13">
    <location>
        <begin position="317"/>
        <end position="343"/>
    </location>
</feature>
<keyword evidence="9 12" id="KW-0863">Zinc-finger</keyword>
<feature type="region of interest" description="Disordered" evidence="13">
    <location>
        <begin position="423"/>
        <end position="652"/>
    </location>
</feature>
<comment type="subcellular location">
    <subcellularLocation>
        <location evidence="2">Cytoplasm</location>
    </subcellularLocation>
</comment>
<evidence type="ECO:0000256" key="8">
    <source>
        <dbReference type="ARBA" id="ARBA00022723"/>
    </source>
</evidence>
<comment type="similarity">
    <text evidence="11">Belongs to the ZNF598/HEL2 family.</text>
</comment>
<dbReference type="InterPro" id="IPR044288">
    <property type="entry name" value="ZNF598/HEL2"/>
</dbReference>
<evidence type="ECO:0000256" key="7">
    <source>
        <dbReference type="ARBA" id="ARBA00022679"/>
    </source>
</evidence>
<feature type="compositionally biased region" description="Polar residues" evidence="13">
    <location>
        <begin position="562"/>
        <end position="571"/>
    </location>
</feature>
<dbReference type="GO" id="GO:0061630">
    <property type="term" value="F:ubiquitin protein ligase activity"/>
    <property type="evidence" value="ECO:0007669"/>
    <property type="project" value="UniProtKB-EC"/>
</dbReference>
<evidence type="ECO:0000256" key="13">
    <source>
        <dbReference type="SAM" id="MobiDB-lite"/>
    </source>
</evidence>
<comment type="pathway">
    <text evidence="3">Protein modification; protein ubiquitination.</text>
</comment>
<dbReference type="Pfam" id="PF25447">
    <property type="entry name" value="RING_ZNF598"/>
    <property type="match status" value="1"/>
</dbReference>
<evidence type="ECO:0000256" key="2">
    <source>
        <dbReference type="ARBA" id="ARBA00004496"/>
    </source>
</evidence>
<dbReference type="PROSITE" id="PS50089">
    <property type="entry name" value="ZF_RING_2"/>
    <property type="match status" value="1"/>
</dbReference>